<gene>
    <name evidence="2" type="ORF">AUP69_04770</name>
</gene>
<dbReference type="Gene3D" id="3.40.50.1370">
    <property type="entry name" value="Aspartate/ornithine carbamoyltransferase"/>
    <property type="match status" value="1"/>
</dbReference>
<reference evidence="2 3" key="1">
    <citation type="submission" date="2015-12" db="EMBL/GenBank/DDBJ databases">
        <title>Genome sequence of Corynebacterium AS 1.542.</title>
        <authorList>
            <person name="Yang J."/>
            <person name="Yang S."/>
        </authorList>
    </citation>
    <scope>NUCLEOTIDE SEQUENCE [LARGE SCALE GENOMIC DNA]</scope>
    <source>
        <strain evidence="2 3">AS 1.542</strain>
    </source>
</reference>
<proteinExistence type="predicted"/>
<accession>A0AB36I977</accession>
<evidence type="ECO:0000256" key="1">
    <source>
        <dbReference type="ARBA" id="ARBA00022679"/>
    </source>
</evidence>
<dbReference type="EMBL" id="LOQT01000013">
    <property type="protein sequence ID" value="OKX83086.1"/>
    <property type="molecule type" value="Genomic_DNA"/>
</dbReference>
<dbReference type="GO" id="GO:0016597">
    <property type="term" value="F:amino acid binding"/>
    <property type="evidence" value="ECO:0007669"/>
    <property type="project" value="InterPro"/>
</dbReference>
<name>A0AB36I977_CORGT</name>
<dbReference type="GO" id="GO:0016743">
    <property type="term" value="F:carboxyl- or carbamoyltransferase activity"/>
    <property type="evidence" value="ECO:0007669"/>
    <property type="project" value="InterPro"/>
</dbReference>
<sequence length="83" mass="9116">MVGTGRAGELFDPVDHFEAKRGPRVDGTAALFFPSSILRPRVSFERGAFAMGLQPITYPPETLEKSDDLSDVAGYLSAWVRLM</sequence>
<protein>
    <submittedName>
        <fullName evidence="2">Uncharacterized protein</fullName>
    </submittedName>
</protein>
<evidence type="ECO:0000313" key="3">
    <source>
        <dbReference type="Proteomes" id="UP000186091"/>
    </source>
</evidence>
<dbReference type="SUPFAM" id="SSF53671">
    <property type="entry name" value="Aspartate/ornithine carbamoyltransferase"/>
    <property type="match status" value="1"/>
</dbReference>
<dbReference type="GO" id="GO:0006520">
    <property type="term" value="P:amino acid metabolic process"/>
    <property type="evidence" value="ECO:0007669"/>
    <property type="project" value="InterPro"/>
</dbReference>
<dbReference type="Proteomes" id="UP000186091">
    <property type="component" value="Unassembled WGS sequence"/>
</dbReference>
<dbReference type="AlphaFoldDB" id="A0AB36I977"/>
<dbReference type="InterPro" id="IPR036901">
    <property type="entry name" value="Asp/Orn_carbamoylTrfase_sf"/>
</dbReference>
<evidence type="ECO:0000313" key="2">
    <source>
        <dbReference type="EMBL" id="OKX83086.1"/>
    </source>
</evidence>
<comment type="caution">
    <text evidence="2">The sequence shown here is derived from an EMBL/GenBank/DDBJ whole genome shotgun (WGS) entry which is preliminary data.</text>
</comment>
<organism evidence="2 3">
    <name type="scientific">Corynebacterium glutamicum</name>
    <name type="common">Brevibacterium saccharolyticum</name>
    <dbReference type="NCBI Taxonomy" id="1718"/>
    <lineage>
        <taxon>Bacteria</taxon>
        <taxon>Bacillati</taxon>
        <taxon>Actinomycetota</taxon>
        <taxon>Actinomycetes</taxon>
        <taxon>Mycobacteriales</taxon>
        <taxon>Corynebacteriaceae</taxon>
        <taxon>Corynebacterium</taxon>
    </lineage>
</organism>
<keyword evidence="1" id="KW-0808">Transferase</keyword>